<feature type="compositionally biased region" description="Basic and acidic residues" evidence="1">
    <location>
        <begin position="376"/>
        <end position="393"/>
    </location>
</feature>
<feature type="compositionally biased region" description="Polar residues" evidence="1">
    <location>
        <begin position="355"/>
        <end position="365"/>
    </location>
</feature>
<feature type="compositionally biased region" description="Basic and acidic residues" evidence="1">
    <location>
        <begin position="1170"/>
        <end position="1184"/>
    </location>
</feature>
<feature type="compositionally biased region" description="Polar residues" evidence="1">
    <location>
        <begin position="82"/>
        <end position="100"/>
    </location>
</feature>
<feature type="region of interest" description="Disordered" evidence="1">
    <location>
        <begin position="353"/>
        <end position="393"/>
    </location>
</feature>
<feature type="region of interest" description="Disordered" evidence="1">
    <location>
        <begin position="708"/>
        <end position="730"/>
    </location>
</feature>
<gene>
    <name evidence="2" type="ORF">LBRM2904_22.0340</name>
</gene>
<organism evidence="2 3">
    <name type="scientific">Leishmania braziliensis MHOM/BR/75/M2904</name>
    <dbReference type="NCBI Taxonomy" id="420245"/>
    <lineage>
        <taxon>Eukaryota</taxon>
        <taxon>Discoba</taxon>
        <taxon>Euglenozoa</taxon>
        <taxon>Kinetoplastea</taxon>
        <taxon>Metakinetoplastina</taxon>
        <taxon>Trypanosomatida</taxon>
        <taxon>Trypanosomatidae</taxon>
        <taxon>Leishmaniinae</taxon>
        <taxon>Leishmania</taxon>
        <taxon>Leishmania braziliensis species complex</taxon>
    </lineage>
</organism>
<accession>A0A3P3Z6S9</accession>
<feature type="region of interest" description="Disordered" evidence="1">
    <location>
        <begin position="1262"/>
        <end position="1294"/>
    </location>
</feature>
<feature type="region of interest" description="Disordered" evidence="1">
    <location>
        <begin position="82"/>
        <end position="120"/>
    </location>
</feature>
<name>A0A3P3Z6S9_LEIBR</name>
<evidence type="ECO:0000256" key="1">
    <source>
        <dbReference type="SAM" id="MobiDB-lite"/>
    </source>
</evidence>
<evidence type="ECO:0000313" key="2">
    <source>
        <dbReference type="EMBL" id="SYZ65860.1"/>
    </source>
</evidence>
<feature type="region of interest" description="Disordered" evidence="1">
    <location>
        <begin position="1165"/>
        <end position="1194"/>
    </location>
</feature>
<reference evidence="2 3" key="1">
    <citation type="submission" date="2018-09" db="EMBL/GenBank/DDBJ databases">
        <authorList>
            <person name="Peiro R."/>
            <person name="Begona"/>
            <person name="Cbmso G."/>
            <person name="Lopez M."/>
            <person name="Gonzalez S."/>
        </authorList>
    </citation>
    <scope>NUCLEOTIDE SEQUENCE [LARGE SCALE GENOMIC DNA]</scope>
</reference>
<sequence>MHSRSSQQGLPALRRQGPPSSGLSHMFPTSLRERSRCNTVPPTEEMIRSGSTSPYIAVAPSPEMYGQPWNTPATLHSLAASVTHQPSKTAAAQPDKSTSAAPRLAMSWSPPQPSPTGVAYGAAATTTSAGRVVSMVATATPAPSSQLVSTGIPAPLPESTGVTAAMRAERLRELEGFLQQRGGQRTSIEDRHKVIQKALSLLPVVYPPLTKVVAWMRRYSEDVVAALHHAAEDKAEALKQQQKELYEQFETFFEGKIRELMRVRKQATAEAEAEHAAAFALRQERDVELLAIKEQLVERMNSCEKTEDQFRDFRHLIASVFQANQQLGLRIEQLVDTLADHNIPIPPASSEVMALQTSSDGQQSFRPRASNADGDDASRGDSECSGGRRRDGDAKFHNVPVEFMAAAKHELVKSRLTLQEELLHSAFDDRCAYRMRIAGLTQQNLDLKFNVSELEEKVRDLYTYVHEKRFVRQVDEQGDEAALTPRPREVPLALQTELGIELRHSTANILSELSTLAINMKHQLNAALLRARQLHTLSTWLDEGNEAAFSEGAVGGMLQRVSEATVIPVFPVSAWQSIPHFLRTTITPDVPNYYWTEAQAACILHNFFKAYRAIRRRARFVRDSKMLAPRTCQLFEHREVLLTRLDASKEDVAATEENVPFGYVVTQFARDVLSNLSPQNVQAELPLVLPGTVALRLPTATITSSPFNVLPGGNSSGDTKHSPGLQQTPTANERLTVEDCPWKVAVPIVELELTRFTYNMWYAAVRYQPSQPLCDLFLKLVDGQMPIETFDLMEAVLSRLRRRIECLDGDGTRRFAYSRLVKGIVRSVTDMDAKAVLRAVQAVAQAFEANHMPLYGGALDSVALFADETYCKREAFATSFEEEMAQCAGSPMPDSAIAEAAAKKMERTPLPSSLITHEVPLPTSFTASSPPSMLPPVGATCIVRFCRHLVHDTVEGLYTRIEAVLCPLVEESEVVLGLYLLPLPRAKAALAALDDMTRQEAIHAALVGSPEAVAGSSLARVTIGRISAAAYTGMQLTAEAANLLGVRGLTHDYMNLLESRRNVVEEKRTEERHITAHMVDKAVQGLPRFKTSTHFPFHSQHVAWIGTVGELTDGNVLPKTDSLLENDATLNKAAAAAAAGSESDFSVKITQKGRKHKLTQAVVGTHRSGHVAEQHGSEKADIKARSSTHATHRRNKRLKQANLASLKGERPDSAEYSDAVRSRTAKALLAASEEGDLVEWYSLRHALRCTLPSLPWQIFQPDEPESEQEKATIARTSGPGTLPVLTASEVKAAS</sequence>
<protein>
    <submittedName>
        <fullName evidence="2">Hypothetical_protein</fullName>
    </submittedName>
</protein>
<dbReference type="EMBL" id="LS997621">
    <property type="protein sequence ID" value="SYZ65860.1"/>
    <property type="molecule type" value="Genomic_DNA"/>
</dbReference>
<dbReference type="Proteomes" id="UP000319462">
    <property type="component" value="Chromosome 22"/>
</dbReference>
<proteinExistence type="predicted"/>
<evidence type="ECO:0000313" key="3">
    <source>
        <dbReference type="Proteomes" id="UP000319462"/>
    </source>
</evidence>
<feature type="region of interest" description="Disordered" evidence="1">
    <location>
        <begin position="1"/>
        <end position="49"/>
    </location>
</feature>